<dbReference type="PANTHER" id="PTHR23403">
    <property type="entry name" value="TREHALASE"/>
    <property type="match status" value="1"/>
</dbReference>
<dbReference type="Proteomes" id="UP000265926">
    <property type="component" value="Unassembled WGS sequence"/>
</dbReference>
<dbReference type="Pfam" id="PF22422">
    <property type="entry name" value="MGH1-like_GH"/>
    <property type="match status" value="1"/>
</dbReference>
<reference evidence="2 3" key="1">
    <citation type="submission" date="2018-08" db="EMBL/GenBank/DDBJ databases">
        <title>Pallidiluteibacterium maritimus gen. nov., sp. nov., isolated from coastal sediment.</title>
        <authorList>
            <person name="Zhou L.Y."/>
        </authorList>
    </citation>
    <scope>NUCLEOTIDE SEQUENCE [LARGE SCALE GENOMIC DNA]</scope>
    <source>
        <strain evidence="2 3">XSD2</strain>
    </source>
</reference>
<dbReference type="InterPro" id="IPR012341">
    <property type="entry name" value="6hp_glycosidase-like_sf"/>
</dbReference>
<evidence type="ECO:0000313" key="3">
    <source>
        <dbReference type="Proteomes" id="UP000265926"/>
    </source>
</evidence>
<dbReference type="RefSeq" id="WP_119438379.1">
    <property type="nucleotide sequence ID" value="NZ_QWGR01000006.1"/>
</dbReference>
<organism evidence="2 3">
    <name type="scientific">Maribellus luteus</name>
    <dbReference type="NCBI Taxonomy" id="2305463"/>
    <lineage>
        <taxon>Bacteria</taxon>
        <taxon>Pseudomonadati</taxon>
        <taxon>Bacteroidota</taxon>
        <taxon>Bacteroidia</taxon>
        <taxon>Marinilabiliales</taxon>
        <taxon>Prolixibacteraceae</taxon>
        <taxon>Maribellus</taxon>
    </lineage>
</organism>
<evidence type="ECO:0000259" key="1">
    <source>
        <dbReference type="Pfam" id="PF22422"/>
    </source>
</evidence>
<dbReference type="EMBL" id="QWGR01000006">
    <property type="protein sequence ID" value="RIJ48033.1"/>
    <property type="molecule type" value="Genomic_DNA"/>
</dbReference>
<dbReference type="OrthoDB" id="9781878at2"/>
<dbReference type="Gene3D" id="1.50.10.10">
    <property type="match status" value="1"/>
</dbReference>
<dbReference type="SUPFAM" id="SSF48208">
    <property type="entry name" value="Six-hairpin glycosidases"/>
    <property type="match status" value="1"/>
</dbReference>
<evidence type="ECO:0000313" key="2">
    <source>
        <dbReference type="EMBL" id="RIJ48033.1"/>
    </source>
</evidence>
<dbReference type="PANTHER" id="PTHR23403:SF1">
    <property type="entry name" value="TREHALASE"/>
    <property type="match status" value="1"/>
</dbReference>
<feature type="domain" description="Mannosylglycerate hydrolase MGH1-like glycoside hydrolase" evidence="1">
    <location>
        <begin position="402"/>
        <end position="598"/>
    </location>
</feature>
<name>A0A399T252_9BACT</name>
<gene>
    <name evidence="2" type="ORF">D1614_13030</name>
</gene>
<proteinExistence type="predicted"/>
<dbReference type="InterPro" id="IPR054491">
    <property type="entry name" value="MGH1-like_GH"/>
</dbReference>
<dbReference type="GO" id="GO:0004555">
    <property type="term" value="F:alpha,alpha-trehalase activity"/>
    <property type="evidence" value="ECO:0007669"/>
    <property type="project" value="InterPro"/>
</dbReference>
<sequence>MKKRKKHIILLLLGIASVVSGYSYSMNDKSPGTEELLLCELFEKHQELQDNLPSVDTFPKEMFWDFSGWNDYDGWVVADPIKRGVTGGTLWISVEGGKSGKDMDSWAYQVWGSNPKYDIVSPQKLNVTAEKYNIIQMRIRNLSPETDGLIFWRTRDDSESDAGQAHFSMKPDYPEWQEVTCYLPDSWHGTIDQIRIRPAQMWMRGDIWIDWIGIGHGEPEEKLPRPGLCSEKVVPEIRLPGISQEDFRQAFVVLDECLVTDVPLKGFHFPFLAPGGKYGQSWWQLDASLNIAGAKWVNQTLVENMMRGFAGVQAQNPDGRIDLWGGSPMRGMPGNVSSLPRFFEAAFDVATRTRDQSLQHLILEVMKKYLAYWFSPVKRDSESGLITAVFEESFSDKSFGDRNARPGTLAPVDLNVAVAVGCYNTSRLARYLGNTEGAKMYSLLFEQLSAAINTHLWNEEKKGYYNYDVRENKQKDRLICTTFDPMRLGIAPEERIEKMIPTLLNPDIFNWGIRPLTSIAKTDPDFVEATGNYDGTAWFGDVWTLRNLFIVAGLEDAGKHDLAAELNWATIKMFNNNYSEYVTPGIGSGEGVKRYGWTASQYVQGIIEHLFGIQYNHFESRLSIFPHIPEELQGQVISIRRLSIPGSNDLRLNLTVDCTTSEKMEMKIEFDGDLPDGCISVMLPKSTNKTLTKMNGRAAKLPAFQQKKDKQNCKVLDVPIQRSVMLTFE</sequence>
<protein>
    <recommendedName>
        <fullName evidence="1">Mannosylglycerate hydrolase MGH1-like glycoside hydrolase domain-containing protein</fullName>
    </recommendedName>
</protein>
<dbReference type="InterPro" id="IPR001661">
    <property type="entry name" value="Glyco_hydro_37"/>
</dbReference>
<comment type="caution">
    <text evidence="2">The sequence shown here is derived from an EMBL/GenBank/DDBJ whole genome shotgun (WGS) entry which is preliminary data.</text>
</comment>
<dbReference type="InterPro" id="IPR008928">
    <property type="entry name" value="6-hairpin_glycosidase_sf"/>
</dbReference>
<keyword evidence="3" id="KW-1185">Reference proteome</keyword>
<dbReference type="AlphaFoldDB" id="A0A399T252"/>
<dbReference type="GO" id="GO:0005993">
    <property type="term" value="P:trehalose catabolic process"/>
    <property type="evidence" value="ECO:0007669"/>
    <property type="project" value="TreeGrafter"/>
</dbReference>
<accession>A0A399T252</accession>